<protein>
    <submittedName>
        <fullName evidence="1">Uncharacterized protein</fullName>
    </submittedName>
</protein>
<name>A0A0V0XES8_TRIPS</name>
<comment type="caution">
    <text evidence="1">The sequence shown here is derived from an EMBL/GenBank/DDBJ whole genome shotgun (WGS) entry which is preliminary data.</text>
</comment>
<organism evidence="1 2">
    <name type="scientific">Trichinella pseudospiralis</name>
    <name type="common">Parasitic roundworm</name>
    <dbReference type="NCBI Taxonomy" id="6337"/>
    <lineage>
        <taxon>Eukaryota</taxon>
        <taxon>Metazoa</taxon>
        <taxon>Ecdysozoa</taxon>
        <taxon>Nematoda</taxon>
        <taxon>Enoplea</taxon>
        <taxon>Dorylaimia</taxon>
        <taxon>Trichinellida</taxon>
        <taxon>Trichinellidae</taxon>
        <taxon>Trichinella</taxon>
    </lineage>
</organism>
<accession>A0A0V0XES8</accession>
<dbReference type="EMBL" id="JYDU01000379">
    <property type="protein sequence ID" value="KRX86424.1"/>
    <property type="molecule type" value="Genomic_DNA"/>
</dbReference>
<sequence>MVPRVEVLRWSKLLVGKTLQMNINHVCHFMLHVYFSLKRKSKARRKRNYLTVDKSEASSSVFEIARGLRKKALKSVSLKTVETVSTKTLSSKQEAKK</sequence>
<evidence type="ECO:0000313" key="2">
    <source>
        <dbReference type="Proteomes" id="UP000054815"/>
    </source>
</evidence>
<dbReference type="STRING" id="6337.A0A0V0XES8"/>
<evidence type="ECO:0000313" key="1">
    <source>
        <dbReference type="EMBL" id="KRX86424.1"/>
    </source>
</evidence>
<dbReference type="Proteomes" id="UP000054815">
    <property type="component" value="Unassembled WGS sequence"/>
</dbReference>
<reference evidence="1 2" key="1">
    <citation type="submission" date="2015-01" db="EMBL/GenBank/DDBJ databases">
        <title>Evolution of Trichinella species and genotypes.</title>
        <authorList>
            <person name="Korhonen P.K."/>
            <person name="Edoardo P."/>
            <person name="Giuseppe L.R."/>
            <person name="Gasser R.B."/>
        </authorList>
    </citation>
    <scope>NUCLEOTIDE SEQUENCE [LARGE SCALE GENOMIC DNA]</scope>
    <source>
        <strain evidence="1">ISS141</strain>
    </source>
</reference>
<dbReference type="AlphaFoldDB" id="A0A0V0XES8"/>
<proteinExistence type="predicted"/>
<gene>
    <name evidence="1" type="ORF">T4E_1469</name>
</gene>